<keyword evidence="4" id="KW-1185">Reference proteome</keyword>
<dbReference type="Proteomes" id="UP000002668">
    <property type="component" value="Genome"/>
</dbReference>
<feature type="transmembrane region" description="Helical" evidence="2">
    <location>
        <begin position="16"/>
        <end position="36"/>
    </location>
</feature>
<feature type="region of interest" description="Disordered" evidence="1">
    <location>
        <begin position="165"/>
        <end position="189"/>
    </location>
</feature>
<feature type="region of interest" description="Disordered" evidence="1">
    <location>
        <begin position="49"/>
        <end position="109"/>
    </location>
</feature>
<keyword evidence="2" id="KW-0812">Transmembrane</keyword>
<dbReference type="HOGENOM" id="CLU_709939_0_0_1"/>
<dbReference type="GeneID" id="13286361"/>
<sequence>MDNPTTHHPLNPIDRASAIALGILLLLLLLSAIAYYTRTHLRATRQPDLERQHQAQLQHHMGASTWSRRQSARDVESRSGSSFCEMKSMEAQRASTAEPRGSTTDGLHDGFGPVVSGAGWRGRKGDCFFVKPWAWLSSSKRRTAVGEESVGHVSSHDYMFGTCTHQPRHPETESRGPSPCSPSSLTLNPHFQSASRDQVQHHYVTEHSRNHQHYYYRRRPLSFPLSSSQYHLDRAWWRDTATLASCTTTDAPIATSARLPRFETIPEPEIAYYNPLTRMVNTEAGGEESGRAVLNRANGVERRRSEGSGSASDSVLYDWTRPGFVDGNGHAIGRQKGRTTAIGGRGAGGGGGKEYKSAETTMRDGQTKGCNPFVCDTEPETFEGIQRTD</sequence>
<dbReference type="VEuPathDB" id="FungiDB:LEMA_P007170.1"/>
<proteinExistence type="predicted"/>
<dbReference type="RefSeq" id="XP_003845409.1">
    <property type="nucleotide sequence ID" value="XM_003845361.1"/>
</dbReference>
<dbReference type="OrthoDB" id="3799937at2759"/>
<protein>
    <submittedName>
        <fullName evidence="3">Uncharacterized protein</fullName>
    </submittedName>
</protein>
<evidence type="ECO:0000313" key="3">
    <source>
        <dbReference type="EMBL" id="CBY01930.1"/>
    </source>
</evidence>
<dbReference type="AlphaFoldDB" id="E5AFE1"/>
<gene>
    <name evidence="3" type="ORF">LEMA_P007170.1</name>
</gene>
<name>E5AFE1_LEPMJ</name>
<feature type="compositionally biased region" description="Gly residues" evidence="1">
    <location>
        <begin position="343"/>
        <end position="352"/>
    </location>
</feature>
<organism evidence="3 4">
    <name type="scientific">Leptosphaeria maculans (strain JN3 / isolate v23.1.3 / race Av1-4-5-6-7-8)</name>
    <name type="common">Blackleg fungus</name>
    <name type="synonym">Phoma lingam</name>
    <dbReference type="NCBI Taxonomy" id="985895"/>
    <lineage>
        <taxon>Eukaryota</taxon>
        <taxon>Fungi</taxon>
        <taxon>Dikarya</taxon>
        <taxon>Ascomycota</taxon>
        <taxon>Pezizomycotina</taxon>
        <taxon>Dothideomycetes</taxon>
        <taxon>Pleosporomycetidae</taxon>
        <taxon>Pleosporales</taxon>
        <taxon>Pleosporineae</taxon>
        <taxon>Leptosphaeriaceae</taxon>
        <taxon>Plenodomus</taxon>
        <taxon>Plenodomus lingam/Leptosphaeria maculans species complex</taxon>
    </lineage>
</organism>
<keyword evidence="2" id="KW-1133">Transmembrane helix</keyword>
<reference evidence="4" key="1">
    <citation type="journal article" date="2011" name="Nat. Commun.">
        <title>Effector diversification within compartments of the Leptosphaeria maculans genome affected by Repeat-Induced Point mutations.</title>
        <authorList>
            <person name="Rouxel T."/>
            <person name="Grandaubert J."/>
            <person name="Hane J.K."/>
            <person name="Hoede C."/>
            <person name="van de Wouw A.P."/>
            <person name="Couloux A."/>
            <person name="Dominguez V."/>
            <person name="Anthouard V."/>
            <person name="Bally P."/>
            <person name="Bourras S."/>
            <person name="Cozijnsen A.J."/>
            <person name="Ciuffetti L.M."/>
            <person name="Degrave A."/>
            <person name="Dilmaghani A."/>
            <person name="Duret L."/>
            <person name="Fudal I."/>
            <person name="Goodwin S.B."/>
            <person name="Gout L."/>
            <person name="Glaser N."/>
            <person name="Linglin J."/>
            <person name="Kema G.H.J."/>
            <person name="Lapalu N."/>
            <person name="Lawrence C.B."/>
            <person name="May K."/>
            <person name="Meyer M."/>
            <person name="Ollivier B."/>
            <person name="Poulain J."/>
            <person name="Schoch C.L."/>
            <person name="Simon A."/>
            <person name="Spatafora J.W."/>
            <person name="Stachowiak A."/>
            <person name="Turgeon B.G."/>
            <person name="Tyler B.M."/>
            <person name="Vincent D."/>
            <person name="Weissenbach J."/>
            <person name="Amselem J."/>
            <person name="Quesneville H."/>
            <person name="Oliver R.P."/>
            <person name="Wincker P."/>
            <person name="Balesdent M.-H."/>
            <person name="Howlett B.J."/>
        </authorList>
    </citation>
    <scope>NUCLEOTIDE SEQUENCE [LARGE SCALE GENOMIC DNA]</scope>
    <source>
        <strain evidence="4">JN3 / isolate v23.1.3 / race Av1-4-5-6-7-8</strain>
    </source>
</reference>
<evidence type="ECO:0000256" key="1">
    <source>
        <dbReference type="SAM" id="MobiDB-lite"/>
    </source>
</evidence>
<accession>E5AFE1</accession>
<evidence type="ECO:0000313" key="4">
    <source>
        <dbReference type="Proteomes" id="UP000002668"/>
    </source>
</evidence>
<dbReference type="InParanoid" id="E5AFE1"/>
<feature type="region of interest" description="Disordered" evidence="1">
    <location>
        <begin position="328"/>
        <end position="389"/>
    </location>
</feature>
<feature type="compositionally biased region" description="Basic and acidic residues" evidence="1">
    <location>
        <begin position="353"/>
        <end position="366"/>
    </location>
</feature>
<evidence type="ECO:0000256" key="2">
    <source>
        <dbReference type="SAM" id="Phobius"/>
    </source>
</evidence>
<keyword evidence="2" id="KW-0472">Membrane</keyword>
<dbReference type="EMBL" id="FP929139">
    <property type="protein sequence ID" value="CBY01930.1"/>
    <property type="molecule type" value="Genomic_DNA"/>
</dbReference>